<sequence length="376" mass="42273">MIQSTKLCNSIAAHSTVTENRQNVSSPEEPYASALIRDFLLKNSRAFRELTELRTKGWKATKGDQYFQDRRDKADNADEKQAQDFFIMTCEIGDELDKATSVITLAASGGNGHPRVLDMGMAPGGFTATVLKKHPVATVRGITLPVDIGGLAVMVPQWSADHRVQIKFVDITMLADEMGVPATSIPVEHPDSAHFSSERPFLDEKFDLIFCGAAVQRAHPRAEYRESRERLRLTISQLVVALQRIRENGSLVVLLHKPEAWNTMEFINMFMRFSKVRLFKPRRKHAIRSSFYMVATKIYPQTEAAQSAIHKWKAQWEIATFQADSALSALVHVSEDHVHDMLAEFGPQFIGLATPIWKIQASRLRKAPFLTKGEIA</sequence>
<feature type="domain" description="Ribosomal RNA methyltransferase FtsJ" evidence="1">
    <location>
        <begin position="115"/>
        <end position="296"/>
    </location>
</feature>
<accession>A0A2T2N2J4</accession>
<dbReference type="SUPFAM" id="SSF53335">
    <property type="entry name" value="S-adenosyl-L-methionine-dependent methyltransferases"/>
    <property type="match status" value="1"/>
</dbReference>
<dbReference type="OrthoDB" id="417125at2759"/>
<dbReference type="Gene3D" id="3.40.50.150">
    <property type="entry name" value="Vaccinia Virus protein VP39"/>
    <property type="match status" value="1"/>
</dbReference>
<evidence type="ECO:0000313" key="2">
    <source>
        <dbReference type="EMBL" id="PSN59248.1"/>
    </source>
</evidence>
<dbReference type="EMBL" id="KZ678160">
    <property type="protein sequence ID" value="PSN59248.1"/>
    <property type="molecule type" value="Genomic_DNA"/>
</dbReference>
<evidence type="ECO:0000313" key="3">
    <source>
        <dbReference type="Proteomes" id="UP000240883"/>
    </source>
</evidence>
<dbReference type="GO" id="GO:0032259">
    <property type="term" value="P:methylation"/>
    <property type="evidence" value="ECO:0007669"/>
    <property type="project" value="InterPro"/>
</dbReference>
<keyword evidence="3" id="KW-1185">Reference proteome</keyword>
<gene>
    <name evidence="2" type="ORF">BS50DRAFT_508866</name>
</gene>
<dbReference type="Pfam" id="PF01728">
    <property type="entry name" value="FtsJ"/>
    <property type="match status" value="1"/>
</dbReference>
<dbReference type="AlphaFoldDB" id="A0A2T2N2J4"/>
<proteinExistence type="predicted"/>
<dbReference type="Proteomes" id="UP000240883">
    <property type="component" value="Unassembled WGS sequence"/>
</dbReference>
<organism evidence="2 3">
    <name type="scientific">Corynespora cassiicola Philippines</name>
    <dbReference type="NCBI Taxonomy" id="1448308"/>
    <lineage>
        <taxon>Eukaryota</taxon>
        <taxon>Fungi</taxon>
        <taxon>Dikarya</taxon>
        <taxon>Ascomycota</taxon>
        <taxon>Pezizomycotina</taxon>
        <taxon>Dothideomycetes</taxon>
        <taxon>Pleosporomycetidae</taxon>
        <taxon>Pleosporales</taxon>
        <taxon>Corynesporascaceae</taxon>
        <taxon>Corynespora</taxon>
    </lineage>
</organism>
<dbReference type="GO" id="GO:0008168">
    <property type="term" value="F:methyltransferase activity"/>
    <property type="evidence" value="ECO:0007669"/>
    <property type="project" value="InterPro"/>
</dbReference>
<protein>
    <recommendedName>
        <fullName evidence="1">Ribosomal RNA methyltransferase FtsJ domain-containing protein</fullName>
    </recommendedName>
</protein>
<dbReference type="STRING" id="1448308.A0A2T2N2J4"/>
<name>A0A2T2N2J4_CORCC</name>
<reference evidence="2 3" key="1">
    <citation type="journal article" date="2018" name="Front. Microbiol.">
        <title>Genome-Wide Analysis of Corynespora cassiicola Leaf Fall Disease Putative Effectors.</title>
        <authorList>
            <person name="Lopez D."/>
            <person name="Ribeiro S."/>
            <person name="Label P."/>
            <person name="Fumanal B."/>
            <person name="Venisse J.S."/>
            <person name="Kohler A."/>
            <person name="de Oliveira R.R."/>
            <person name="Labutti K."/>
            <person name="Lipzen A."/>
            <person name="Lail K."/>
            <person name="Bauer D."/>
            <person name="Ohm R.A."/>
            <person name="Barry K.W."/>
            <person name="Spatafora J."/>
            <person name="Grigoriev I.V."/>
            <person name="Martin F.M."/>
            <person name="Pujade-Renaud V."/>
        </authorList>
    </citation>
    <scope>NUCLEOTIDE SEQUENCE [LARGE SCALE GENOMIC DNA]</scope>
    <source>
        <strain evidence="2 3">Philippines</strain>
    </source>
</reference>
<dbReference type="InterPro" id="IPR002877">
    <property type="entry name" value="RNA_MeTrfase_FtsJ_dom"/>
</dbReference>
<evidence type="ECO:0000259" key="1">
    <source>
        <dbReference type="Pfam" id="PF01728"/>
    </source>
</evidence>
<dbReference type="InterPro" id="IPR029063">
    <property type="entry name" value="SAM-dependent_MTases_sf"/>
</dbReference>